<protein>
    <submittedName>
        <fullName evidence="2">Uncharacterized protein</fullName>
    </submittedName>
</protein>
<organism evidence="2 3">
    <name type="scientific">Potamilus streckersoni</name>
    <dbReference type="NCBI Taxonomy" id="2493646"/>
    <lineage>
        <taxon>Eukaryota</taxon>
        <taxon>Metazoa</taxon>
        <taxon>Spiralia</taxon>
        <taxon>Lophotrochozoa</taxon>
        <taxon>Mollusca</taxon>
        <taxon>Bivalvia</taxon>
        <taxon>Autobranchia</taxon>
        <taxon>Heteroconchia</taxon>
        <taxon>Palaeoheterodonta</taxon>
        <taxon>Unionida</taxon>
        <taxon>Unionoidea</taxon>
        <taxon>Unionidae</taxon>
        <taxon>Ambleminae</taxon>
        <taxon>Lampsilini</taxon>
        <taxon>Potamilus</taxon>
    </lineage>
</organism>
<sequence length="114" mass="13344">MKLKEYGGEILSPIQRRYYPGTSVADGTRYANYKFPQQEIESEEEANYNLNTSDESAIDSGDERMEDDEGSNDATRCKENGTNLEEFKVVQRRRRRFNPVLNLKMNNMRRKPIK</sequence>
<dbReference type="AlphaFoldDB" id="A0AAE0RQB7"/>
<evidence type="ECO:0000256" key="1">
    <source>
        <dbReference type="SAM" id="MobiDB-lite"/>
    </source>
</evidence>
<reference evidence="2" key="2">
    <citation type="journal article" date="2021" name="Genome Biol. Evol.">
        <title>Developing a high-quality reference genome for a parasitic bivalve with doubly uniparental inheritance (Bivalvia: Unionida).</title>
        <authorList>
            <person name="Smith C.H."/>
        </authorList>
    </citation>
    <scope>NUCLEOTIDE SEQUENCE</scope>
    <source>
        <strain evidence="2">CHS0354</strain>
        <tissue evidence="2">Mantle</tissue>
    </source>
</reference>
<evidence type="ECO:0000313" key="2">
    <source>
        <dbReference type="EMBL" id="KAK3577763.1"/>
    </source>
</evidence>
<proteinExistence type="predicted"/>
<evidence type="ECO:0000313" key="3">
    <source>
        <dbReference type="Proteomes" id="UP001195483"/>
    </source>
</evidence>
<keyword evidence="3" id="KW-1185">Reference proteome</keyword>
<accession>A0AAE0RQB7</accession>
<name>A0AAE0RQB7_9BIVA</name>
<gene>
    <name evidence="2" type="ORF">CHS0354_003767</name>
</gene>
<dbReference type="EMBL" id="JAEAOA010000296">
    <property type="protein sequence ID" value="KAK3577763.1"/>
    <property type="molecule type" value="Genomic_DNA"/>
</dbReference>
<feature type="region of interest" description="Disordered" evidence="1">
    <location>
        <begin position="41"/>
        <end position="79"/>
    </location>
</feature>
<reference evidence="2" key="1">
    <citation type="journal article" date="2021" name="Genome Biol. Evol.">
        <title>A High-Quality Reference Genome for a Parasitic Bivalve with Doubly Uniparental Inheritance (Bivalvia: Unionida).</title>
        <authorList>
            <person name="Smith C.H."/>
        </authorList>
    </citation>
    <scope>NUCLEOTIDE SEQUENCE</scope>
    <source>
        <strain evidence="2">CHS0354</strain>
    </source>
</reference>
<comment type="caution">
    <text evidence="2">The sequence shown here is derived from an EMBL/GenBank/DDBJ whole genome shotgun (WGS) entry which is preliminary data.</text>
</comment>
<dbReference type="Proteomes" id="UP001195483">
    <property type="component" value="Unassembled WGS sequence"/>
</dbReference>
<reference evidence="2" key="3">
    <citation type="submission" date="2023-05" db="EMBL/GenBank/DDBJ databases">
        <authorList>
            <person name="Smith C.H."/>
        </authorList>
    </citation>
    <scope>NUCLEOTIDE SEQUENCE</scope>
    <source>
        <strain evidence="2">CHS0354</strain>
        <tissue evidence="2">Mantle</tissue>
    </source>
</reference>